<gene>
    <name evidence="1" type="ORF">I917_00490</name>
</gene>
<reference evidence="1 2" key="1">
    <citation type="journal article" date="2013" name="Genome Announc.">
        <title>Whole-Genome Sequences of Four Clinical Isolates of Mycobacterium tuberculosis from Tamil Nadu, South India.</title>
        <authorList>
            <person name="Narayanan S."/>
            <person name="Deshpande U."/>
        </authorList>
    </citation>
    <scope>NUCLEOTIDE SEQUENCE [LARGE SCALE GENOMIC DNA]</scope>
    <source>
        <strain evidence="1 2">Haarlem/NITR202</strain>
    </source>
</reference>
<dbReference type="HOGENOM" id="CLU_3272995_0_0_11"/>
<protein>
    <submittedName>
        <fullName evidence="1">Uncharacterized protein</fullName>
    </submittedName>
</protein>
<proteinExistence type="predicted"/>
<name>R4LR18_MYCTX</name>
<accession>R4LR18</accession>
<sequence>MVEEAFGVVVVVGVGTAVEVGWRDPFRLAVGPFPCLPAFPD</sequence>
<dbReference type="AlphaFoldDB" id="R4LR18"/>
<evidence type="ECO:0000313" key="2">
    <source>
        <dbReference type="Proteomes" id="UP000013563"/>
    </source>
</evidence>
<dbReference type="BioCyc" id="MTUB1304279:G13AB-79-MONOMER"/>
<organism evidence="1 2">
    <name type="scientific">Mycobacterium tuberculosis str. Haarlem/NITR202</name>
    <dbReference type="NCBI Taxonomy" id="1304279"/>
    <lineage>
        <taxon>Bacteria</taxon>
        <taxon>Bacillati</taxon>
        <taxon>Actinomycetota</taxon>
        <taxon>Actinomycetes</taxon>
        <taxon>Mycobacteriales</taxon>
        <taxon>Mycobacteriaceae</taxon>
        <taxon>Mycobacterium</taxon>
        <taxon>Mycobacterium tuberculosis complex</taxon>
    </lineage>
</organism>
<dbReference type="KEGG" id="mtuh:I917_00490"/>
<dbReference type="PATRIC" id="fig|1304279.3.peg.1040"/>
<evidence type="ECO:0000313" key="1">
    <source>
        <dbReference type="EMBL" id="AGL21849.1"/>
    </source>
</evidence>
<dbReference type="Proteomes" id="UP000013563">
    <property type="component" value="Chromosome"/>
</dbReference>
<dbReference type="EMBL" id="CP004886">
    <property type="protein sequence ID" value="AGL21849.1"/>
    <property type="molecule type" value="Genomic_DNA"/>
</dbReference>